<evidence type="ECO:0000313" key="2">
    <source>
        <dbReference type="EMBL" id="GAA1876148.1"/>
    </source>
</evidence>
<name>A0ABN2NN21_9MICO</name>
<dbReference type="EMBL" id="BAAANL010000012">
    <property type="protein sequence ID" value="GAA1876148.1"/>
    <property type="molecule type" value="Genomic_DNA"/>
</dbReference>
<proteinExistence type="predicted"/>
<organism evidence="2 3">
    <name type="scientific">Myceligenerans crystallogenes</name>
    <dbReference type="NCBI Taxonomy" id="316335"/>
    <lineage>
        <taxon>Bacteria</taxon>
        <taxon>Bacillati</taxon>
        <taxon>Actinomycetota</taxon>
        <taxon>Actinomycetes</taxon>
        <taxon>Micrococcales</taxon>
        <taxon>Promicromonosporaceae</taxon>
        <taxon>Myceligenerans</taxon>
    </lineage>
</organism>
<protein>
    <recommendedName>
        <fullName evidence="4">Lipoprotein</fullName>
    </recommendedName>
</protein>
<evidence type="ECO:0000313" key="3">
    <source>
        <dbReference type="Proteomes" id="UP001501094"/>
    </source>
</evidence>
<sequence length="101" mass="10270">MAEKAPYPGGCHFTACIRQGRAYTRCMPRKNHLVSFIGHFRAVLALGTAAVLTACAGGSATVADAAGPLVPRVPGEHATTAGGEGLPDVPGADMHEDRSGA</sequence>
<evidence type="ECO:0008006" key="4">
    <source>
        <dbReference type="Google" id="ProtNLM"/>
    </source>
</evidence>
<evidence type="ECO:0000256" key="1">
    <source>
        <dbReference type="SAM" id="MobiDB-lite"/>
    </source>
</evidence>
<reference evidence="2 3" key="1">
    <citation type="journal article" date="2019" name="Int. J. Syst. Evol. Microbiol.">
        <title>The Global Catalogue of Microorganisms (GCM) 10K type strain sequencing project: providing services to taxonomists for standard genome sequencing and annotation.</title>
        <authorList>
            <consortium name="The Broad Institute Genomics Platform"/>
            <consortium name="The Broad Institute Genome Sequencing Center for Infectious Disease"/>
            <person name="Wu L."/>
            <person name="Ma J."/>
        </authorList>
    </citation>
    <scope>NUCLEOTIDE SEQUENCE [LARGE SCALE GENOMIC DNA]</scope>
    <source>
        <strain evidence="2 3">JCM 14326</strain>
    </source>
</reference>
<gene>
    <name evidence="2" type="ORF">GCM10009751_39840</name>
</gene>
<dbReference type="Proteomes" id="UP001501094">
    <property type="component" value="Unassembled WGS sequence"/>
</dbReference>
<comment type="caution">
    <text evidence="2">The sequence shown here is derived from an EMBL/GenBank/DDBJ whole genome shotgun (WGS) entry which is preliminary data.</text>
</comment>
<feature type="region of interest" description="Disordered" evidence="1">
    <location>
        <begin position="73"/>
        <end position="101"/>
    </location>
</feature>
<keyword evidence="3" id="KW-1185">Reference proteome</keyword>
<accession>A0ABN2NN21</accession>